<dbReference type="AlphaFoldDB" id="A0A4Z2GA87"/>
<keyword evidence="3" id="KW-1185">Reference proteome</keyword>
<evidence type="ECO:0000313" key="2">
    <source>
        <dbReference type="EMBL" id="TNN50487.1"/>
    </source>
</evidence>
<organism evidence="2 3">
    <name type="scientific">Liparis tanakae</name>
    <name type="common">Tanaka's snailfish</name>
    <dbReference type="NCBI Taxonomy" id="230148"/>
    <lineage>
        <taxon>Eukaryota</taxon>
        <taxon>Metazoa</taxon>
        <taxon>Chordata</taxon>
        <taxon>Craniata</taxon>
        <taxon>Vertebrata</taxon>
        <taxon>Euteleostomi</taxon>
        <taxon>Actinopterygii</taxon>
        <taxon>Neopterygii</taxon>
        <taxon>Teleostei</taxon>
        <taxon>Neoteleostei</taxon>
        <taxon>Acanthomorphata</taxon>
        <taxon>Eupercaria</taxon>
        <taxon>Perciformes</taxon>
        <taxon>Cottioidei</taxon>
        <taxon>Cottales</taxon>
        <taxon>Liparidae</taxon>
        <taxon>Liparis</taxon>
    </lineage>
</organism>
<dbReference type="Proteomes" id="UP000314294">
    <property type="component" value="Unassembled WGS sequence"/>
</dbReference>
<dbReference type="EMBL" id="SRLO01000615">
    <property type="protein sequence ID" value="TNN50487.1"/>
    <property type="molecule type" value="Genomic_DNA"/>
</dbReference>
<feature type="region of interest" description="Disordered" evidence="1">
    <location>
        <begin position="44"/>
        <end position="81"/>
    </location>
</feature>
<accession>A0A4Z2GA87</accession>
<comment type="caution">
    <text evidence="2">The sequence shown here is derived from an EMBL/GenBank/DDBJ whole genome shotgun (WGS) entry which is preliminary data.</text>
</comment>
<protein>
    <submittedName>
        <fullName evidence="2">Uncharacterized protein</fullName>
    </submittedName>
</protein>
<gene>
    <name evidence="2" type="ORF">EYF80_039297</name>
</gene>
<proteinExistence type="predicted"/>
<name>A0A4Z2GA87_9TELE</name>
<feature type="compositionally biased region" description="Acidic residues" evidence="1">
    <location>
        <begin position="57"/>
        <end position="73"/>
    </location>
</feature>
<sequence length="100" mass="11029">MAAPPAAAAAAASSTPASPAVVRLPQRGLRFGCTKKEERKLRHNVSDLPLPEYQYPCEEEEEEEETMMDEEADLRDSDTPPLCAWRTARSIFFTSSTSAI</sequence>
<evidence type="ECO:0000313" key="3">
    <source>
        <dbReference type="Proteomes" id="UP000314294"/>
    </source>
</evidence>
<reference evidence="2 3" key="1">
    <citation type="submission" date="2019-03" db="EMBL/GenBank/DDBJ databases">
        <title>First draft genome of Liparis tanakae, snailfish: a comprehensive survey of snailfish specific genes.</title>
        <authorList>
            <person name="Kim W."/>
            <person name="Song I."/>
            <person name="Jeong J.-H."/>
            <person name="Kim D."/>
            <person name="Kim S."/>
            <person name="Ryu S."/>
            <person name="Song J.Y."/>
            <person name="Lee S.K."/>
        </authorList>
    </citation>
    <scope>NUCLEOTIDE SEQUENCE [LARGE SCALE GENOMIC DNA]</scope>
    <source>
        <tissue evidence="2">Muscle</tissue>
    </source>
</reference>
<evidence type="ECO:0000256" key="1">
    <source>
        <dbReference type="SAM" id="MobiDB-lite"/>
    </source>
</evidence>